<dbReference type="GO" id="GO:0009007">
    <property type="term" value="F:site-specific DNA-methyltransferase (adenine-specific) activity"/>
    <property type="evidence" value="ECO:0007669"/>
    <property type="project" value="UniProtKB-EC"/>
</dbReference>
<evidence type="ECO:0000256" key="1">
    <source>
        <dbReference type="ARBA" id="ARBA00006594"/>
    </source>
</evidence>
<sequence>MITGDLKSKVDRIWDTFWSGGISNPLEVIEQITYLLFIRRLDDLETLAERKSARGGKTEELRFRADQQDLRWSRFKQLEADQMFAAVSEQAFPFLRTLGGDGSTYSEHMRDARFTIPTAALLVKVVDMLADIPMDNRDTNGDLYEYLLGKIASAGVNGQFRTPRHIIELMVKMMAPKPDDEICDPASGTAGFLVEAARYVRETHPSVLTDAAQRKHFHASMFHGYDFDSTMLRIGSMNMLMHGIESPDIRYRDSLSEGASEDAEKYTLILANPPFAGSLDYEATSKDLQRVVKTKKTELLFVALFLKLLKPGGRAAVIVPDGVLFGSSKAHKELRRILVEDQKLDGIVKLPSGVFKPYAGVSTAILLFTKTNSGGTDNVWFYDVCADGFSLDDKRNPIEANDLPDALQRWALRDRSELERARTEQSFCVPKDDIVTQGYDLSLNRYKEIVHDEIEHRPPSEIIAEIEKLEREIASGLAKFKAMLS</sequence>
<dbReference type="InterPro" id="IPR029063">
    <property type="entry name" value="SAM-dependent_MTases_sf"/>
</dbReference>
<dbReference type="GO" id="GO:0009307">
    <property type="term" value="P:DNA restriction-modification system"/>
    <property type="evidence" value="ECO:0007669"/>
    <property type="project" value="UniProtKB-KW"/>
</dbReference>
<dbReference type="InterPro" id="IPR003356">
    <property type="entry name" value="DNA_methylase_A-5"/>
</dbReference>
<accession>A0A1Z4EV05</accession>
<organism evidence="10 11">
    <name type="scientific">[Mycobacterium] stephanolepidis</name>
    <dbReference type="NCBI Taxonomy" id="1520670"/>
    <lineage>
        <taxon>Bacteria</taxon>
        <taxon>Bacillati</taxon>
        <taxon>Actinomycetota</taxon>
        <taxon>Actinomycetes</taxon>
        <taxon>Mycobacteriales</taxon>
        <taxon>Mycobacteriaceae</taxon>
        <taxon>Mycobacteroides</taxon>
    </lineage>
</organism>
<comment type="catalytic activity">
    <reaction evidence="7">
        <text>a 2'-deoxyadenosine in DNA + S-adenosyl-L-methionine = an N(6)-methyl-2'-deoxyadenosine in DNA + S-adenosyl-L-homocysteine + H(+)</text>
        <dbReference type="Rhea" id="RHEA:15197"/>
        <dbReference type="Rhea" id="RHEA-COMP:12418"/>
        <dbReference type="Rhea" id="RHEA-COMP:12419"/>
        <dbReference type="ChEBI" id="CHEBI:15378"/>
        <dbReference type="ChEBI" id="CHEBI:57856"/>
        <dbReference type="ChEBI" id="CHEBI:59789"/>
        <dbReference type="ChEBI" id="CHEBI:90615"/>
        <dbReference type="ChEBI" id="CHEBI:90616"/>
        <dbReference type="EC" id="2.1.1.72"/>
    </reaction>
</comment>
<dbReference type="PROSITE" id="PS00092">
    <property type="entry name" value="N6_MTASE"/>
    <property type="match status" value="1"/>
</dbReference>
<dbReference type="Gene3D" id="3.40.50.150">
    <property type="entry name" value="Vaccinia Virus protein VP39"/>
    <property type="match status" value="1"/>
</dbReference>
<evidence type="ECO:0000256" key="4">
    <source>
        <dbReference type="ARBA" id="ARBA00022679"/>
    </source>
</evidence>
<dbReference type="EC" id="2.1.1.72" evidence="2"/>
<evidence type="ECO:0000259" key="9">
    <source>
        <dbReference type="Pfam" id="PF12161"/>
    </source>
</evidence>
<evidence type="ECO:0000256" key="2">
    <source>
        <dbReference type="ARBA" id="ARBA00011900"/>
    </source>
</evidence>
<proteinExistence type="inferred from homology"/>
<dbReference type="PANTHER" id="PTHR42933">
    <property type="entry name" value="SLR6095 PROTEIN"/>
    <property type="match status" value="1"/>
</dbReference>
<dbReference type="InterPro" id="IPR022749">
    <property type="entry name" value="D12N6_MeTrfase_N"/>
</dbReference>
<keyword evidence="4 10" id="KW-0808">Transferase</keyword>
<feature type="domain" description="N6 adenine-specific DNA methyltransferase N-terminal" evidence="9">
    <location>
        <begin position="6"/>
        <end position="128"/>
    </location>
</feature>
<evidence type="ECO:0000256" key="7">
    <source>
        <dbReference type="ARBA" id="ARBA00047942"/>
    </source>
</evidence>
<gene>
    <name evidence="10" type="ORF">MSTE_01471</name>
</gene>
<dbReference type="GO" id="GO:0008170">
    <property type="term" value="F:N-methyltransferase activity"/>
    <property type="evidence" value="ECO:0007669"/>
    <property type="project" value="InterPro"/>
</dbReference>
<dbReference type="Gene3D" id="1.20.1260.30">
    <property type="match status" value="1"/>
</dbReference>
<dbReference type="OrthoDB" id="9784823at2"/>
<dbReference type="GO" id="GO:0032259">
    <property type="term" value="P:methylation"/>
    <property type="evidence" value="ECO:0007669"/>
    <property type="project" value="UniProtKB-KW"/>
</dbReference>
<dbReference type="KEGG" id="mste:MSTE_01471"/>
<evidence type="ECO:0000256" key="5">
    <source>
        <dbReference type="ARBA" id="ARBA00022691"/>
    </source>
</evidence>
<dbReference type="AlphaFoldDB" id="A0A1Z4EV05"/>
<evidence type="ECO:0000313" key="10">
    <source>
        <dbReference type="EMBL" id="BAX96796.1"/>
    </source>
</evidence>
<protein>
    <recommendedName>
        <fullName evidence="2">site-specific DNA-methyltransferase (adenine-specific)</fullName>
        <ecNumber evidence="2">2.1.1.72</ecNumber>
    </recommendedName>
</protein>
<dbReference type="EMBL" id="AP018165">
    <property type="protein sequence ID" value="BAX96796.1"/>
    <property type="molecule type" value="Genomic_DNA"/>
</dbReference>
<keyword evidence="11" id="KW-1185">Reference proteome</keyword>
<dbReference type="Pfam" id="PF12161">
    <property type="entry name" value="HsdM_N"/>
    <property type="match status" value="1"/>
</dbReference>
<comment type="similarity">
    <text evidence="1">Belongs to the N(4)/N(6)-methyltransferase family.</text>
</comment>
<dbReference type="Proteomes" id="UP000217954">
    <property type="component" value="Chromosome"/>
</dbReference>
<dbReference type="InterPro" id="IPR051537">
    <property type="entry name" value="DNA_Adenine_Mtase"/>
</dbReference>
<dbReference type="PRINTS" id="PR00507">
    <property type="entry name" value="N12N6MTFRASE"/>
</dbReference>
<keyword evidence="5" id="KW-0949">S-adenosyl-L-methionine</keyword>
<dbReference type="SUPFAM" id="SSF53335">
    <property type="entry name" value="S-adenosyl-L-methionine-dependent methyltransferases"/>
    <property type="match status" value="1"/>
</dbReference>
<dbReference type="InterPro" id="IPR038333">
    <property type="entry name" value="T1MK-like_N_sf"/>
</dbReference>
<dbReference type="REBASE" id="205006">
    <property type="entry name" value="M.Mst901ORF1471P"/>
</dbReference>
<reference evidence="11" key="1">
    <citation type="journal article" date="2017" name="Genome Announc.">
        <title>Complete Genome Sequence of Mycobacterium stephanolepidis.</title>
        <authorList>
            <person name="Fukano H."/>
            <person name="Yoshida M."/>
            <person name="Katayama Y."/>
            <person name="Omatsu T."/>
            <person name="Mizutani T."/>
            <person name="Kurata O."/>
            <person name="Wada S."/>
            <person name="Hoshino Y."/>
        </authorList>
    </citation>
    <scope>NUCLEOTIDE SEQUENCE [LARGE SCALE GENOMIC DNA]</scope>
    <source>
        <strain evidence="11">NJB0901</strain>
    </source>
</reference>
<name>A0A1Z4EV05_9MYCO</name>
<evidence type="ECO:0000313" key="11">
    <source>
        <dbReference type="Proteomes" id="UP000217954"/>
    </source>
</evidence>
<dbReference type="Pfam" id="PF02384">
    <property type="entry name" value="N6_Mtase"/>
    <property type="match status" value="1"/>
</dbReference>
<keyword evidence="6" id="KW-0680">Restriction system</keyword>
<evidence type="ECO:0000256" key="6">
    <source>
        <dbReference type="ARBA" id="ARBA00022747"/>
    </source>
</evidence>
<evidence type="ECO:0000259" key="8">
    <source>
        <dbReference type="Pfam" id="PF02384"/>
    </source>
</evidence>
<keyword evidence="3 10" id="KW-0489">Methyltransferase</keyword>
<dbReference type="InterPro" id="IPR002052">
    <property type="entry name" value="DNA_methylase_N6_adenine_CS"/>
</dbReference>
<dbReference type="RefSeq" id="WP_096500079.1">
    <property type="nucleotide sequence ID" value="NZ_AP018165.1"/>
</dbReference>
<feature type="domain" description="DNA methylase adenine-specific" evidence="8">
    <location>
        <begin position="136"/>
        <end position="448"/>
    </location>
</feature>
<dbReference type="GO" id="GO:0003677">
    <property type="term" value="F:DNA binding"/>
    <property type="evidence" value="ECO:0007669"/>
    <property type="project" value="InterPro"/>
</dbReference>
<evidence type="ECO:0000256" key="3">
    <source>
        <dbReference type="ARBA" id="ARBA00022603"/>
    </source>
</evidence>
<reference evidence="10 11" key="2">
    <citation type="journal article" date="2017" name="Int. J. Syst. Evol. Microbiol.">
        <title>Mycobacterium stephanolepidis sp. nov., a rapidly growing species related to Mycobacterium chelonae, isolated from marine teleost fish, Stephanolepis cirrhifer.</title>
        <authorList>
            <person name="Fukano H."/>
            <person name="Wada S."/>
            <person name="Kurata O."/>
            <person name="Katayama K."/>
            <person name="Fujiwara N."/>
            <person name="Hoshino Y."/>
        </authorList>
    </citation>
    <scope>NUCLEOTIDE SEQUENCE [LARGE SCALE GENOMIC DNA]</scope>
    <source>
        <strain evidence="10 11">NJB0901</strain>
    </source>
</reference>
<dbReference type="PANTHER" id="PTHR42933:SF3">
    <property type="entry name" value="TYPE I RESTRICTION ENZYME MJAVIII METHYLASE SUBUNIT"/>
    <property type="match status" value="1"/>
</dbReference>